<feature type="transmembrane region" description="Helical" evidence="2">
    <location>
        <begin position="127"/>
        <end position="148"/>
    </location>
</feature>
<reference evidence="3" key="1">
    <citation type="submission" date="2020-11" db="EMBL/GenBank/DDBJ databases">
        <authorList>
            <person name="Tran Van P."/>
        </authorList>
    </citation>
    <scope>NUCLEOTIDE SEQUENCE</scope>
</reference>
<gene>
    <name evidence="3" type="ORF">NMOB1V02_LOCUS1355</name>
</gene>
<proteinExistence type="predicted"/>
<dbReference type="Proteomes" id="UP000678499">
    <property type="component" value="Unassembled WGS sequence"/>
</dbReference>
<keyword evidence="4" id="KW-1185">Reference proteome</keyword>
<accession>A0A7R9GA07</accession>
<evidence type="ECO:0000313" key="3">
    <source>
        <dbReference type="EMBL" id="CAD7273471.1"/>
    </source>
</evidence>
<feature type="transmembrane region" description="Helical" evidence="2">
    <location>
        <begin position="302"/>
        <end position="323"/>
    </location>
</feature>
<evidence type="ECO:0000256" key="1">
    <source>
        <dbReference type="SAM" id="MobiDB-lite"/>
    </source>
</evidence>
<keyword evidence="2" id="KW-1133">Transmembrane helix</keyword>
<name>A0A7R9GA07_9CRUS</name>
<protein>
    <recommendedName>
        <fullName evidence="5">Transmembrane protein</fullName>
    </recommendedName>
</protein>
<keyword evidence="2" id="KW-0472">Membrane</keyword>
<evidence type="ECO:0008006" key="5">
    <source>
        <dbReference type="Google" id="ProtNLM"/>
    </source>
</evidence>
<evidence type="ECO:0000256" key="2">
    <source>
        <dbReference type="SAM" id="Phobius"/>
    </source>
</evidence>
<sequence>MTSSPHISSQTTPSPSRTQVVQLLQPVTCFGRREGLDNVVTPWEFCLDSVRSSTPPSQPKTTSSTMTSVSRVSQVTTITTEAVICHSAAAKDKEILAAMPTVVPEVTIWVKDGQLEASISGKTAMKFLIVACGGSGVVSILVFLAWMAQQFYLKKQEGDQGVAEAELPPINFDEIEEDVDAFVILLLSLVVMGTWSTCVLEGDGVVCDDMCGDDVIMALDYGRCVIFNGKDLFLDCVRLRRLKMVQLLQPVMCFGRREGLDNVVTPWEFCLDSVRSSTPPMTIRVKDGQLEASISGETAMKFLIVACGGSGVISILVFLAWMARQFYLKKQEGDQGVAEAELPPINFDEIEEDVVQLLQPVTCFGRREGLDNVVTPWEFCLDSVRSSTPPTTSSTMTSVSRVSQVTTITTEAVIRHSAAAKDKEILAAMPTVVPEVTIRVKDGQLEASISGETAMKFLIVACGGSGVILILVFLAWMARQFYLKKQEGDQGVAEAELPPINFDEIEEDVDAFVQNFESMTSTSFGEVGRILKEWTVVIVALSAA</sequence>
<dbReference type="EMBL" id="CAJPEX010000134">
    <property type="protein sequence ID" value="CAG0913623.1"/>
    <property type="molecule type" value="Genomic_DNA"/>
</dbReference>
<evidence type="ECO:0000313" key="4">
    <source>
        <dbReference type="Proteomes" id="UP000678499"/>
    </source>
</evidence>
<dbReference type="AlphaFoldDB" id="A0A7R9GA07"/>
<dbReference type="EMBL" id="OA882171">
    <property type="protein sequence ID" value="CAD7273471.1"/>
    <property type="molecule type" value="Genomic_DNA"/>
</dbReference>
<keyword evidence="2" id="KW-0812">Transmembrane</keyword>
<feature type="transmembrane region" description="Helical" evidence="2">
    <location>
        <begin position="457"/>
        <end position="476"/>
    </location>
</feature>
<organism evidence="3">
    <name type="scientific">Notodromas monacha</name>
    <dbReference type="NCBI Taxonomy" id="399045"/>
    <lineage>
        <taxon>Eukaryota</taxon>
        <taxon>Metazoa</taxon>
        <taxon>Ecdysozoa</taxon>
        <taxon>Arthropoda</taxon>
        <taxon>Crustacea</taxon>
        <taxon>Oligostraca</taxon>
        <taxon>Ostracoda</taxon>
        <taxon>Podocopa</taxon>
        <taxon>Podocopida</taxon>
        <taxon>Cypridocopina</taxon>
        <taxon>Cypridoidea</taxon>
        <taxon>Cyprididae</taxon>
        <taxon>Notodromas</taxon>
    </lineage>
</organism>
<feature type="compositionally biased region" description="Low complexity" evidence="1">
    <location>
        <begin position="52"/>
        <end position="69"/>
    </location>
</feature>
<feature type="transmembrane region" description="Helical" evidence="2">
    <location>
        <begin position="181"/>
        <end position="200"/>
    </location>
</feature>
<feature type="region of interest" description="Disordered" evidence="1">
    <location>
        <begin position="50"/>
        <end position="69"/>
    </location>
</feature>